<dbReference type="InterPro" id="IPR016181">
    <property type="entry name" value="Acyl_CoA_acyltransferase"/>
</dbReference>
<protein>
    <submittedName>
        <fullName evidence="1">Acetyltransferase (GNAT) domain-containing protein</fullName>
    </submittedName>
</protein>
<dbReference type="EMBL" id="FOEI01000002">
    <property type="protein sequence ID" value="SEP79147.1"/>
    <property type="molecule type" value="Genomic_DNA"/>
</dbReference>
<evidence type="ECO:0000313" key="1">
    <source>
        <dbReference type="EMBL" id="SEP79147.1"/>
    </source>
</evidence>
<dbReference type="GO" id="GO:0016740">
    <property type="term" value="F:transferase activity"/>
    <property type="evidence" value="ECO:0007669"/>
    <property type="project" value="UniProtKB-KW"/>
</dbReference>
<dbReference type="STRING" id="1299341.SAMN05444005_102289"/>
<evidence type="ECO:0000313" key="2">
    <source>
        <dbReference type="Proteomes" id="UP000198648"/>
    </source>
</evidence>
<accession>A0A1H9ARR0</accession>
<reference evidence="1 2" key="1">
    <citation type="submission" date="2016-10" db="EMBL/GenBank/DDBJ databases">
        <authorList>
            <person name="de Groot N.N."/>
        </authorList>
    </citation>
    <scope>NUCLEOTIDE SEQUENCE [LARGE SCALE GENOMIC DNA]</scope>
    <source>
        <strain evidence="1 2">DSM 27078</strain>
    </source>
</reference>
<gene>
    <name evidence="1" type="ORF">SAMN05444005_102289</name>
</gene>
<dbReference type="Proteomes" id="UP000198648">
    <property type="component" value="Unassembled WGS sequence"/>
</dbReference>
<dbReference type="AlphaFoldDB" id="A0A1H9ARR0"/>
<name>A0A1H9ARR0_9FLAO</name>
<sequence>MALENITIKIFTSVNQLPQTWDEVASINHFLQTPYLKVLEDSAPTNMECFFIGIFENEQLIGTSLAQYLDINKLESFGERDNCFKTSIRNFIFRNFASHTLFLGNNMITGQNGYAFSKQISFKDISTLMIQCADEIIAYFKKKGIKMHIISFKDFYDECSVEFKKYDFSHLYEFNTQPNMIFNLHPEWKTKEDYVASFTKKYRDQYKRAHKKFDGIQVKELTLEEVISNEERIYELYHYVAKNAPFNTFFLAKDHFSTFKKQCGETFRIFGYFLNDVLVGFHSILQNGTVLETYFLGYDEEIQKENMLYLNMLYNMTEFGIENNYKKIIFGRTALEIKSSIGAEPVLMSGFIYHSNAIVDKFLPKIFKKLEPDVEWKQRHPFKE</sequence>
<dbReference type="SUPFAM" id="SSF55729">
    <property type="entry name" value="Acyl-CoA N-acyltransferases (Nat)"/>
    <property type="match status" value="1"/>
</dbReference>
<keyword evidence="2" id="KW-1185">Reference proteome</keyword>
<dbReference type="Gene3D" id="3.40.630.30">
    <property type="match status" value="1"/>
</dbReference>
<keyword evidence="1" id="KW-0808">Transferase</keyword>
<organism evidence="1 2">
    <name type="scientific">Flavobacterium urocaniciphilum</name>
    <dbReference type="NCBI Taxonomy" id="1299341"/>
    <lineage>
        <taxon>Bacteria</taxon>
        <taxon>Pseudomonadati</taxon>
        <taxon>Bacteroidota</taxon>
        <taxon>Flavobacteriia</taxon>
        <taxon>Flavobacteriales</taxon>
        <taxon>Flavobacteriaceae</taxon>
        <taxon>Flavobacterium</taxon>
    </lineage>
</organism>
<proteinExistence type="predicted"/>